<reference evidence="9" key="1">
    <citation type="journal article" date="2020" name="bioRxiv">
        <title>Chromosome-level reference genome of the European wasp spider Argiope bruennichi: a resource for studies on range expansion and evolutionary adaptation.</title>
        <authorList>
            <person name="Sheffer M.M."/>
            <person name="Hoppe A."/>
            <person name="Krehenwinkel H."/>
            <person name="Uhl G."/>
            <person name="Kuss A.W."/>
            <person name="Jensen L."/>
            <person name="Jensen C."/>
            <person name="Gillespie R.G."/>
            <person name="Hoff K.J."/>
            <person name="Prost S."/>
        </authorList>
    </citation>
    <scope>NUCLEOTIDE SEQUENCE</scope>
</reference>
<evidence type="ECO:0000256" key="4">
    <source>
        <dbReference type="ARBA" id="ARBA00023157"/>
    </source>
</evidence>
<proteinExistence type="predicted"/>
<dbReference type="SMART" id="SM00409">
    <property type="entry name" value="IG"/>
    <property type="match status" value="1"/>
</dbReference>
<evidence type="ECO:0000313" key="10">
    <source>
        <dbReference type="Proteomes" id="UP000807504"/>
    </source>
</evidence>
<feature type="domain" description="Ig-like" evidence="8">
    <location>
        <begin position="413"/>
        <end position="510"/>
    </location>
</feature>
<dbReference type="PROSITE" id="PS51450">
    <property type="entry name" value="LRR"/>
    <property type="match status" value="1"/>
</dbReference>
<dbReference type="InterPro" id="IPR001611">
    <property type="entry name" value="Leu-rich_rpt"/>
</dbReference>
<dbReference type="AlphaFoldDB" id="A0A8T0EZW4"/>
<dbReference type="Pfam" id="PF07679">
    <property type="entry name" value="I-set"/>
    <property type="match status" value="1"/>
</dbReference>
<dbReference type="SMART" id="SM00082">
    <property type="entry name" value="LRRCT"/>
    <property type="match status" value="1"/>
</dbReference>
<keyword evidence="7" id="KW-0472">Membrane</keyword>
<name>A0A8T0EZW4_ARGBR</name>
<keyword evidence="4" id="KW-1015">Disulfide bond</keyword>
<sequence length="876" mass="97099">MGVFIYNHVQEIRKLIPVKAWRHVPGSLNPADCPSRGCSAKQLCSSKGWAELVLATLTCGTNLAPCFITGLDLRRISEVSSSQQNCLEPFHPTFLDIPALVNIPLLCVPVNKVTFREQVINKNRLAGVVANTSLFDVPDSSCLQLKVTCLKRIIILRAVICVTFALMVSVYSYSECPSVCSCKWKNGKQTAECTGKGLTVIPSDLNAATQVIDISRNSFTEIPSRSFQQKGLVNLQKIFISECGIKNIASGAFFQLRNLVELDLSGNKLKTIPTAALQDCPNLRRLQLAQNPIGQIGSGVFPSLPHLTNLGLANCRIKHLQPGALDGLSNLESIELNGNQLTTLSTEVLKPLTELHELNLHNNPWYCDCKIQEIRLWMIERKIPLSIPPYCEAPSVVKGMSWKAMSLDDFACPPVMIRVSAETTVIVDHNASILCQVDATPKASIYWEMTGKSLKNISSIPELRAKYNVETEDSSKQSSILTIYNAIESDSDTYVCVAENKAGISSINFTLLVVCPNHLGGAWSGASITLLLVGVIFVILLAAAAICFLVYHPVSLPFGSKINRSNVIQHLSSKKQDAVEMNDLGEEKEEKDLKTTDKQPRHETGSSGYGSDQLTPDLVSKIADMNNGPSLSTSTVSCNHLDSDNPVLIDGYGSTIDHWPLGKSKAIRYDGSPIRNNIYSEIYLNPCYGKDEDPYNYALQSSGIHQLPDCPGDRYIPQNDRVRTLRGGYNCASGDSSRDELFSNSGHDESSKRYPLVVANSSGHYTLPAKVRFSPDEGYAEEGLEGTEDMPEYEYYSKDMNEYESYSKDMNEYESDSKDMNEYESDSKDMNEYESDSKDMNEYESDSKDMNEYESDSKDMNEYESDSKDMNEYESY</sequence>
<dbReference type="CDD" id="cd00096">
    <property type="entry name" value="Ig"/>
    <property type="match status" value="1"/>
</dbReference>
<keyword evidence="1" id="KW-0433">Leucine-rich repeat</keyword>
<dbReference type="InterPro" id="IPR007110">
    <property type="entry name" value="Ig-like_dom"/>
</dbReference>
<dbReference type="InterPro" id="IPR036179">
    <property type="entry name" value="Ig-like_dom_sf"/>
</dbReference>
<dbReference type="InterPro" id="IPR013783">
    <property type="entry name" value="Ig-like_fold"/>
</dbReference>
<keyword evidence="7" id="KW-1133">Transmembrane helix</keyword>
<dbReference type="Proteomes" id="UP000807504">
    <property type="component" value="Unassembled WGS sequence"/>
</dbReference>
<dbReference type="Pfam" id="PF13855">
    <property type="entry name" value="LRR_8"/>
    <property type="match status" value="2"/>
</dbReference>
<dbReference type="InterPro" id="IPR032675">
    <property type="entry name" value="LRR_dom_sf"/>
</dbReference>
<evidence type="ECO:0000256" key="2">
    <source>
        <dbReference type="ARBA" id="ARBA00022729"/>
    </source>
</evidence>
<dbReference type="InterPro" id="IPR003599">
    <property type="entry name" value="Ig_sub"/>
</dbReference>
<keyword evidence="7" id="KW-0812">Transmembrane</keyword>
<dbReference type="PANTHER" id="PTHR24366">
    <property type="entry name" value="IG(IMMUNOGLOBULIN) AND LRR(LEUCINE RICH REPEAT) DOMAINS"/>
    <property type="match status" value="1"/>
</dbReference>
<feature type="compositionally biased region" description="Basic and acidic residues" evidence="6">
    <location>
        <begin position="588"/>
        <end position="604"/>
    </location>
</feature>
<reference evidence="9" key="2">
    <citation type="submission" date="2020-06" db="EMBL/GenBank/DDBJ databases">
        <authorList>
            <person name="Sheffer M."/>
        </authorList>
    </citation>
    <scope>NUCLEOTIDE SEQUENCE</scope>
</reference>
<evidence type="ECO:0000313" key="9">
    <source>
        <dbReference type="EMBL" id="KAF8784347.1"/>
    </source>
</evidence>
<dbReference type="PROSITE" id="PS50835">
    <property type="entry name" value="IG_LIKE"/>
    <property type="match status" value="1"/>
</dbReference>
<feature type="transmembrane region" description="Helical" evidence="7">
    <location>
        <begin position="522"/>
        <end position="551"/>
    </location>
</feature>
<comment type="caution">
    <text evidence="9">The sequence shown here is derived from an EMBL/GenBank/DDBJ whole genome shotgun (WGS) entry which is preliminary data.</text>
</comment>
<keyword evidence="2" id="KW-0732">Signal</keyword>
<dbReference type="PANTHER" id="PTHR24366:SF140">
    <property type="entry name" value="IP22191P"/>
    <property type="match status" value="1"/>
</dbReference>
<evidence type="ECO:0000256" key="3">
    <source>
        <dbReference type="ARBA" id="ARBA00022737"/>
    </source>
</evidence>
<evidence type="ECO:0000256" key="6">
    <source>
        <dbReference type="SAM" id="MobiDB-lite"/>
    </source>
</evidence>
<protein>
    <submittedName>
        <fullName evidence="9">Leucine-rich repeat like protein</fullName>
    </submittedName>
</protein>
<feature type="transmembrane region" description="Helical" evidence="7">
    <location>
        <begin position="154"/>
        <end position="173"/>
    </location>
</feature>
<evidence type="ECO:0000256" key="5">
    <source>
        <dbReference type="ARBA" id="ARBA00023180"/>
    </source>
</evidence>
<dbReference type="SUPFAM" id="SSF48726">
    <property type="entry name" value="Immunoglobulin"/>
    <property type="match status" value="1"/>
</dbReference>
<evidence type="ECO:0000259" key="8">
    <source>
        <dbReference type="PROSITE" id="PS50835"/>
    </source>
</evidence>
<dbReference type="SUPFAM" id="SSF52058">
    <property type="entry name" value="L domain-like"/>
    <property type="match status" value="1"/>
</dbReference>
<organism evidence="9 10">
    <name type="scientific">Argiope bruennichi</name>
    <name type="common">Wasp spider</name>
    <name type="synonym">Aranea bruennichi</name>
    <dbReference type="NCBI Taxonomy" id="94029"/>
    <lineage>
        <taxon>Eukaryota</taxon>
        <taxon>Metazoa</taxon>
        <taxon>Ecdysozoa</taxon>
        <taxon>Arthropoda</taxon>
        <taxon>Chelicerata</taxon>
        <taxon>Arachnida</taxon>
        <taxon>Araneae</taxon>
        <taxon>Araneomorphae</taxon>
        <taxon>Entelegynae</taxon>
        <taxon>Araneoidea</taxon>
        <taxon>Araneidae</taxon>
        <taxon>Argiope</taxon>
    </lineage>
</organism>
<dbReference type="SMART" id="SM00408">
    <property type="entry name" value="IGc2"/>
    <property type="match status" value="1"/>
</dbReference>
<dbReference type="EMBL" id="JABXBU010000030">
    <property type="protein sequence ID" value="KAF8784347.1"/>
    <property type="molecule type" value="Genomic_DNA"/>
</dbReference>
<keyword evidence="3" id="KW-0677">Repeat</keyword>
<keyword evidence="10" id="KW-1185">Reference proteome</keyword>
<dbReference type="Gene3D" id="3.80.10.10">
    <property type="entry name" value="Ribonuclease Inhibitor"/>
    <property type="match status" value="2"/>
</dbReference>
<dbReference type="InterPro" id="IPR003598">
    <property type="entry name" value="Ig_sub2"/>
</dbReference>
<feature type="region of interest" description="Disordered" evidence="6">
    <location>
        <begin position="806"/>
        <end position="876"/>
    </location>
</feature>
<accession>A0A8T0EZW4</accession>
<gene>
    <name evidence="9" type="ORF">HNY73_010035</name>
</gene>
<dbReference type="SMART" id="SM00369">
    <property type="entry name" value="LRR_TYP"/>
    <property type="match status" value="6"/>
</dbReference>
<dbReference type="Gene3D" id="2.60.40.10">
    <property type="entry name" value="Immunoglobulins"/>
    <property type="match status" value="1"/>
</dbReference>
<dbReference type="InterPro" id="IPR013098">
    <property type="entry name" value="Ig_I-set"/>
</dbReference>
<evidence type="ECO:0000256" key="1">
    <source>
        <dbReference type="ARBA" id="ARBA00022614"/>
    </source>
</evidence>
<dbReference type="InterPro" id="IPR003591">
    <property type="entry name" value="Leu-rich_rpt_typical-subtyp"/>
</dbReference>
<feature type="region of interest" description="Disordered" evidence="6">
    <location>
        <begin position="578"/>
        <end position="613"/>
    </location>
</feature>
<keyword evidence="5" id="KW-0325">Glycoprotein</keyword>
<evidence type="ECO:0000256" key="7">
    <source>
        <dbReference type="SAM" id="Phobius"/>
    </source>
</evidence>
<dbReference type="FunFam" id="3.80.10.10:FF:000082">
    <property type="entry name" value="Leucine-rich repeat-containing 24"/>
    <property type="match status" value="1"/>
</dbReference>
<dbReference type="InterPro" id="IPR000483">
    <property type="entry name" value="Cys-rich_flank_reg_C"/>
</dbReference>